<accession>A0A9W8YIN5</accession>
<dbReference type="EMBL" id="JAPEUY010000001">
    <property type="protein sequence ID" value="KAJ4378056.1"/>
    <property type="molecule type" value="Genomic_DNA"/>
</dbReference>
<feature type="compositionally biased region" description="Polar residues" evidence="1">
    <location>
        <begin position="230"/>
        <end position="245"/>
    </location>
</feature>
<keyword evidence="3" id="KW-1185">Reference proteome</keyword>
<name>A0A9W8YIN5_9PLEO</name>
<evidence type="ECO:0000313" key="2">
    <source>
        <dbReference type="EMBL" id="KAJ4378056.1"/>
    </source>
</evidence>
<sequence length="468" mass="51932">MSLFKSESRKTAIIEDAVGLEQSLIQQAQSQKKGKRQSKQKTTGGFRFSAPQDAGISKQTPAPKAKATPTTAPGKTTAQSKQKTTGGLRFAAPQDAGISKPTPAPKAKAKAKATPTTAPEKTTAKRKLDSASIPTMPPQTTSKMRKLNPIDAPKPTKYSANQASIIPKEQVQDRRVQSQAPQPEIAHHTEAKATPTMAPGKATAKRKLDSVSGPTMPPQTTSKMRKLNPIDSQKPSKYSTNQNPSMMKEQIQDRRIQPQVPASEVAHDTKSGQGGTSQGDEHRSANHHTQTVPKATSPQHPQFEHPKLRYLSKKQSETRALNAKSNLKISQTVERVTDTPTSHKGYEGGRPGHTSAPYLKNGRHGNGGDFDDDPARETGEGHQYEPEDMKRYEGFLQLRHRFYRMHRTYPNLHERERVDPRFKAAWDTEQMWYNRFTEKYPGARVDQWPCGCQKLSEGDESESESEEE</sequence>
<feature type="compositionally biased region" description="Basic and acidic residues" evidence="1">
    <location>
        <begin position="373"/>
        <end position="382"/>
    </location>
</feature>
<evidence type="ECO:0000313" key="3">
    <source>
        <dbReference type="Proteomes" id="UP001140560"/>
    </source>
</evidence>
<feature type="compositionally biased region" description="Low complexity" evidence="1">
    <location>
        <begin position="58"/>
        <end position="78"/>
    </location>
</feature>
<evidence type="ECO:0000256" key="1">
    <source>
        <dbReference type="SAM" id="MobiDB-lite"/>
    </source>
</evidence>
<organism evidence="2 3">
    <name type="scientific">Neocucurbitaria cava</name>
    <dbReference type="NCBI Taxonomy" id="798079"/>
    <lineage>
        <taxon>Eukaryota</taxon>
        <taxon>Fungi</taxon>
        <taxon>Dikarya</taxon>
        <taxon>Ascomycota</taxon>
        <taxon>Pezizomycotina</taxon>
        <taxon>Dothideomycetes</taxon>
        <taxon>Pleosporomycetidae</taxon>
        <taxon>Pleosporales</taxon>
        <taxon>Pleosporineae</taxon>
        <taxon>Cucurbitariaceae</taxon>
        <taxon>Neocucurbitaria</taxon>
    </lineage>
</organism>
<feature type="compositionally biased region" description="Polar residues" evidence="1">
    <location>
        <begin position="287"/>
        <end position="300"/>
    </location>
</feature>
<dbReference type="Proteomes" id="UP001140560">
    <property type="component" value="Unassembled WGS sequence"/>
</dbReference>
<feature type="compositionally biased region" description="Low complexity" evidence="1">
    <location>
        <begin position="112"/>
        <end position="121"/>
    </location>
</feature>
<comment type="caution">
    <text evidence="2">The sequence shown here is derived from an EMBL/GenBank/DDBJ whole genome shotgun (WGS) entry which is preliminary data.</text>
</comment>
<reference evidence="2" key="1">
    <citation type="submission" date="2022-10" db="EMBL/GenBank/DDBJ databases">
        <title>Tapping the CABI collections for fungal endophytes: first genome assemblies for Collariella, Neodidymelliopsis, Ascochyta clinopodiicola, Didymella pomorum, Didymosphaeria variabile, Neocosmospora piperis and Neocucurbitaria cava.</title>
        <authorList>
            <person name="Hill R."/>
        </authorList>
    </citation>
    <scope>NUCLEOTIDE SEQUENCE</scope>
    <source>
        <strain evidence="2">IMI 356814</strain>
    </source>
</reference>
<protein>
    <submittedName>
        <fullName evidence="2">Uncharacterized protein</fullName>
    </submittedName>
</protein>
<gene>
    <name evidence="2" type="ORF">N0V83_000886</name>
</gene>
<feature type="compositionally biased region" description="Acidic residues" evidence="1">
    <location>
        <begin position="458"/>
        <end position="468"/>
    </location>
</feature>
<feature type="region of interest" description="Disordered" evidence="1">
    <location>
        <begin position="447"/>
        <end position="468"/>
    </location>
</feature>
<feature type="compositionally biased region" description="Polar residues" evidence="1">
    <location>
        <begin position="323"/>
        <end position="342"/>
    </location>
</feature>
<dbReference type="OrthoDB" id="3793790at2759"/>
<proteinExistence type="predicted"/>
<dbReference type="AlphaFoldDB" id="A0A9W8YIN5"/>
<feature type="region of interest" description="Disordered" evidence="1">
    <location>
        <begin position="26"/>
        <end position="382"/>
    </location>
</feature>